<dbReference type="EMBL" id="JANIEX010000017">
    <property type="protein sequence ID" value="KAJ3576201.1"/>
    <property type="molecule type" value="Genomic_DNA"/>
</dbReference>
<dbReference type="AlphaFoldDB" id="A0AAD5W6P2"/>
<dbReference type="InterPro" id="IPR036047">
    <property type="entry name" value="F-box-like_dom_sf"/>
</dbReference>
<dbReference type="InterPro" id="IPR050648">
    <property type="entry name" value="F-box_LRR-repeat"/>
</dbReference>
<evidence type="ECO:0000259" key="4">
    <source>
        <dbReference type="Pfam" id="PF25372"/>
    </source>
</evidence>
<dbReference type="PANTHER" id="PTHR13382">
    <property type="entry name" value="MITOCHONDRIAL ATP SYNTHASE COUPLING FACTOR B"/>
    <property type="match status" value="1"/>
</dbReference>
<feature type="region of interest" description="Disordered" evidence="2">
    <location>
        <begin position="676"/>
        <end position="697"/>
    </location>
</feature>
<dbReference type="Proteomes" id="UP001213000">
    <property type="component" value="Unassembled WGS sequence"/>
</dbReference>
<accession>A0AAD5W6P2</accession>
<gene>
    <name evidence="5" type="ORF">NP233_g610</name>
</gene>
<evidence type="ECO:0000259" key="3">
    <source>
        <dbReference type="Pfam" id="PF12937"/>
    </source>
</evidence>
<feature type="compositionally biased region" description="Pro residues" evidence="2">
    <location>
        <begin position="827"/>
        <end position="842"/>
    </location>
</feature>
<feature type="domain" description="F-box/LRR-repeat protein 15-like leucin rich repeat" evidence="4">
    <location>
        <begin position="202"/>
        <end position="305"/>
    </location>
</feature>
<sequence>MYIHNAPSNTSLSDDYDEDEQAKSVFFAGQDNASTPLAPVLAQWSSKPPLVASPIKTGIDPPVTRIPAEILINIFKHVTVTRDLLNCVLVSRKWCECAVELLWHKPMFPKYGTMVRMGTVLGNLVQTFTYSRFIRRLNLLNLASSLKDDVLLKFFGCDRLERLTLVNCRGVSAELFEHFFTRFQHLIAIDLTNCVQTTNGALIGLAHAAKRLQGINLSGCTGVSDTGILALAESCPLLRRVKLSNVSKITDTSVKSLAKNCPLLLEIDLDHCSQVTDVGVRELWRHCTHMREMRLAHCPELTDSAFPASPRIGERALPDVDPFGSLSNHDPNQSLPPLVLNRSFEHIRMLDLTACSKITDDAIEGIVSHAPKIRNLVLSKCGLLTDRAIETISKLGRSLHYLHLGHANRITDRSIRVLARSCTRLRYIDFANCTLLTDMSVFELSALPKLRRVGLVRVNNLTDEAIYALAERHATLERIHLSYCDQITVMAIHFLLQKLHKLTHLSLTGIPAFRDPDLQKYCREAPKEFNTAQRAAFCVYSGRGISQLRNHLTELFDSMNETNATDDTEYEDDDYEIFNDHDGTPEPDAEAEIEQAPAAPAIQPPAPANVTVQRAGRSGPSQPQAHEFVFNRERSPRGVTNPTSTIGAGREGNNVPPSVNILGATSRLNAHIQDGTAVPVSIPGPSRRGRQGAHGDQSISDMLPIVETSSGSTGGQIGIPFAQYSAPDHQHAEIAHLQGDQVLDHQMSSHHYGQYIPPDASATAMDVQTNPMEVDQWSMVDATSSNGEGVPGPSAVEDGSGNHWNVGRTLRGVFHFGRNHQDNIYQPYPPHPPPPGGPYPRH</sequence>
<dbReference type="InterPro" id="IPR006553">
    <property type="entry name" value="Leu-rich_rpt_Cys-con_subtyp"/>
</dbReference>
<proteinExistence type="predicted"/>
<comment type="caution">
    <text evidence="5">The sequence shown here is derived from an EMBL/GenBank/DDBJ whole genome shotgun (WGS) entry which is preliminary data.</text>
</comment>
<protein>
    <recommendedName>
        <fullName evidence="7">F-box domain-containing protein</fullName>
    </recommendedName>
</protein>
<feature type="domain" description="F-box" evidence="3">
    <location>
        <begin position="65"/>
        <end position="107"/>
    </location>
</feature>
<evidence type="ECO:0000256" key="1">
    <source>
        <dbReference type="ARBA" id="ARBA00022786"/>
    </source>
</evidence>
<feature type="region of interest" description="Disordered" evidence="2">
    <location>
        <begin position="820"/>
        <end position="842"/>
    </location>
</feature>
<feature type="domain" description="F-box/LRR-repeat protein 15-like leucin rich repeat" evidence="4">
    <location>
        <begin position="398"/>
        <end position="509"/>
    </location>
</feature>
<feature type="region of interest" description="Disordered" evidence="2">
    <location>
        <begin position="784"/>
        <end position="804"/>
    </location>
</feature>
<dbReference type="SUPFAM" id="SSF81383">
    <property type="entry name" value="F-box domain"/>
    <property type="match status" value="1"/>
</dbReference>
<evidence type="ECO:0000313" key="6">
    <source>
        <dbReference type="Proteomes" id="UP001213000"/>
    </source>
</evidence>
<dbReference type="PANTHER" id="PTHR13382:SF67">
    <property type="entry name" value="SCF E3 UBIQUITIN LIGASE COMPLEX F-BOX PROTEIN POF2"/>
    <property type="match status" value="1"/>
</dbReference>
<feature type="region of interest" description="Disordered" evidence="2">
    <location>
        <begin position="635"/>
        <end position="655"/>
    </location>
</feature>
<evidence type="ECO:0000313" key="5">
    <source>
        <dbReference type="EMBL" id="KAJ3576201.1"/>
    </source>
</evidence>
<dbReference type="SUPFAM" id="SSF52047">
    <property type="entry name" value="RNI-like"/>
    <property type="match status" value="2"/>
</dbReference>
<evidence type="ECO:0000256" key="2">
    <source>
        <dbReference type="SAM" id="MobiDB-lite"/>
    </source>
</evidence>
<dbReference type="SMART" id="SM00367">
    <property type="entry name" value="LRR_CC"/>
    <property type="match status" value="11"/>
</dbReference>
<dbReference type="Pfam" id="PF12937">
    <property type="entry name" value="F-box-like"/>
    <property type="match status" value="1"/>
</dbReference>
<dbReference type="Gene3D" id="3.80.10.10">
    <property type="entry name" value="Ribonuclease Inhibitor"/>
    <property type="match status" value="3"/>
</dbReference>
<keyword evidence="1" id="KW-0833">Ubl conjugation pathway</keyword>
<dbReference type="InterPro" id="IPR032675">
    <property type="entry name" value="LRR_dom_sf"/>
</dbReference>
<evidence type="ECO:0008006" key="7">
    <source>
        <dbReference type="Google" id="ProtNLM"/>
    </source>
</evidence>
<dbReference type="Pfam" id="PF25372">
    <property type="entry name" value="DUF7885"/>
    <property type="match status" value="2"/>
</dbReference>
<dbReference type="GO" id="GO:0005737">
    <property type="term" value="C:cytoplasm"/>
    <property type="evidence" value="ECO:0007669"/>
    <property type="project" value="TreeGrafter"/>
</dbReference>
<organism evidence="5 6">
    <name type="scientific">Leucocoprinus birnbaumii</name>
    <dbReference type="NCBI Taxonomy" id="56174"/>
    <lineage>
        <taxon>Eukaryota</taxon>
        <taxon>Fungi</taxon>
        <taxon>Dikarya</taxon>
        <taxon>Basidiomycota</taxon>
        <taxon>Agaricomycotina</taxon>
        <taxon>Agaricomycetes</taxon>
        <taxon>Agaricomycetidae</taxon>
        <taxon>Agaricales</taxon>
        <taxon>Agaricineae</taxon>
        <taxon>Agaricaceae</taxon>
        <taxon>Leucocoprinus</taxon>
    </lineage>
</organism>
<keyword evidence="6" id="KW-1185">Reference proteome</keyword>
<reference evidence="5" key="1">
    <citation type="submission" date="2022-07" db="EMBL/GenBank/DDBJ databases">
        <title>Genome Sequence of Leucocoprinus birnbaumii.</title>
        <authorList>
            <person name="Buettner E."/>
        </authorList>
    </citation>
    <scope>NUCLEOTIDE SEQUENCE</scope>
    <source>
        <strain evidence="5">VT141</strain>
    </source>
</reference>
<dbReference type="InterPro" id="IPR001810">
    <property type="entry name" value="F-box_dom"/>
</dbReference>
<name>A0AAD5W6P2_9AGAR</name>
<dbReference type="InterPro" id="IPR057207">
    <property type="entry name" value="FBXL15_LRR"/>
</dbReference>